<dbReference type="InterPro" id="IPR047854">
    <property type="entry name" value="RFC_lid"/>
</dbReference>
<evidence type="ECO:0000259" key="19">
    <source>
        <dbReference type="SMART" id="SM00382"/>
    </source>
</evidence>
<dbReference type="GO" id="GO:0005524">
    <property type="term" value="F:ATP binding"/>
    <property type="evidence" value="ECO:0007669"/>
    <property type="project" value="UniProtKB-KW"/>
</dbReference>
<evidence type="ECO:0000256" key="9">
    <source>
        <dbReference type="ARBA" id="ARBA00022705"/>
    </source>
</evidence>
<keyword evidence="21" id="KW-1185">Reference proteome</keyword>
<keyword evidence="13" id="KW-0067">ATP-binding</keyword>
<evidence type="ECO:0000256" key="1">
    <source>
        <dbReference type="ARBA" id="ARBA00000156"/>
    </source>
</evidence>
<comment type="caution">
    <text evidence="20">The sequence shown here is derived from an EMBL/GenBank/DDBJ whole genome shotgun (WGS) entry which is preliminary data.</text>
</comment>
<comment type="subcellular location">
    <subcellularLocation>
        <location evidence="3 17">Membrane</location>
        <topology evidence="3 17">Multi-pass membrane protein</topology>
    </subcellularLocation>
    <subcellularLocation>
        <location evidence="2">Nucleus</location>
    </subcellularLocation>
</comment>
<dbReference type="Proteomes" id="UP001157418">
    <property type="component" value="Unassembled WGS sequence"/>
</dbReference>
<dbReference type="GO" id="GO:0005794">
    <property type="term" value="C:Golgi apparatus"/>
    <property type="evidence" value="ECO:0007669"/>
    <property type="project" value="UniProtKB-ARBA"/>
</dbReference>
<keyword evidence="9" id="KW-0235">DNA replication</keyword>
<dbReference type="FunFam" id="1.10.8.60:FF:000012">
    <property type="entry name" value="Replication factor C subunit 4"/>
    <property type="match status" value="1"/>
</dbReference>
<dbReference type="PANTHER" id="PTHR22936">
    <property type="entry name" value="RHOMBOID-RELATED"/>
    <property type="match status" value="1"/>
</dbReference>
<keyword evidence="7 17" id="KW-0645">Protease</keyword>
<reference evidence="20 21" key="1">
    <citation type="submission" date="2022-01" db="EMBL/GenBank/DDBJ databases">
        <authorList>
            <person name="Xiong W."/>
            <person name="Schranz E."/>
        </authorList>
    </citation>
    <scope>NUCLEOTIDE SEQUENCE [LARGE SCALE GENOMIC DNA]</scope>
</reference>
<dbReference type="Pfam" id="PF00004">
    <property type="entry name" value="AAA"/>
    <property type="match status" value="1"/>
</dbReference>
<dbReference type="GO" id="GO:0006260">
    <property type="term" value="P:DNA replication"/>
    <property type="evidence" value="ECO:0007669"/>
    <property type="project" value="UniProtKB-KW"/>
</dbReference>
<sequence>MASSSASLSSSHGYEIPWVEKFRPTKVADIVGNEDAVSRLQVIAHDGNMPNLILAGPPGTGKTTSILALAHELLGPNYKEGVLELNASDDRGIDVVRNKIKMFAQKKVTLPPGRHKVIILDEADSMTSGAQQALRRTMEIYSNSTRFALACNTSAKIIEPIQSRCALVRFSRLSDQEILGRLMVVVEAEKVAYVPEGLEAIIFTADGDMRQALNNLQATYTGFRFVNQENVFKVCDQPHPLHVKNMVRNVVEGKFDDACSGLKQLYDLGYSPTDIITTLFRIIKNYDMAEYLKLEFMKMGNGDLESWGSTKNRGAPPPAPPPASSTYHTESSDKQWTSWLVPMIVVANVAMFLVVMIVNDCPKNHNSSLEGDCVAKFLGRLSFQPLKENPLFGPSSSTLEKLGALERSKVVNGHEAWRLISCIWLHAGVVHLLANMLSLVFIGIRLEQQFGFVRVGILYMLAGIGGSTLSALFITSNISVGASGALFGLLGAMLSELLTNWTIYANKAAALFTLVIIILVNLAVGMLPHVDNFAHIGGFLTGFLLGFVLLMRPQFSWQERRRLPADARGKSKYTVYQYVFWIISAILLIVGFTVGLVMLFKGENGNDHCSWCHYLSCVPTSKWRCDNR</sequence>
<evidence type="ECO:0000256" key="4">
    <source>
        <dbReference type="ARBA" id="ARBA00005378"/>
    </source>
</evidence>
<feature type="transmembrane region" description="Helical" evidence="17">
    <location>
        <begin position="423"/>
        <end position="444"/>
    </location>
</feature>
<dbReference type="FunFam" id="3.40.50.300:FF:000107">
    <property type="entry name" value="Replication factor C subunit 4"/>
    <property type="match status" value="1"/>
</dbReference>
<gene>
    <name evidence="20" type="ORF">LVIROSA_LOCUS3405</name>
</gene>
<feature type="transmembrane region" description="Helical" evidence="17">
    <location>
        <begin position="480"/>
        <end position="501"/>
    </location>
</feature>
<dbReference type="Gene3D" id="1.10.8.60">
    <property type="match status" value="1"/>
</dbReference>
<feature type="region of interest" description="Disordered" evidence="18">
    <location>
        <begin position="307"/>
        <end position="329"/>
    </location>
</feature>
<dbReference type="InterPro" id="IPR027417">
    <property type="entry name" value="P-loop_NTPase"/>
</dbReference>
<evidence type="ECO:0000256" key="2">
    <source>
        <dbReference type="ARBA" id="ARBA00004123"/>
    </source>
</evidence>
<dbReference type="PANTHER" id="PTHR22936:SF69">
    <property type="entry name" value="RHOMBOID-LIKE PROTEIN"/>
    <property type="match status" value="1"/>
</dbReference>
<dbReference type="CDD" id="cd18140">
    <property type="entry name" value="HLD_clamp_RFC"/>
    <property type="match status" value="1"/>
</dbReference>
<proteinExistence type="inferred from homology"/>
<evidence type="ECO:0000256" key="17">
    <source>
        <dbReference type="RuleBase" id="RU362115"/>
    </source>
</evidence>
<dbReference type="InterPro" id="IPR003959">
    <property type="entry name" value="ATPase_AAA_core"/>
</dbReference>
<feature type="transmembrane region" description="Helical" evidence="17">
    <location>
        <begin position="456"/>
        <end position="474"/>
    </location>
</feature>
<keyword evidence="15 17" id="KW-0472">Membrane</keyword>
<dbReference type="GO" id="GO:0005634">
    <property type="term" value="C:nucleus"/>
    <property type="evidence" value="ECO:0007669"/>
    <property type="project" value="UniProtKB-SubCell"/>
</dbReference>
<keyword evidence="11 17" id="KW-0378">Hydrolase</keyword>
<keyword evidence="8 17" id="KW-0812">Transmembrane</keyword>
<dbReference type="InterPro" id="IPR013748">
    <property type="entry name" value="Rep_factorC_C"/>
</dbReference>
<feature type="transmembrane region" description="Helical" evidence="17">
    <location>
        <begin position="339"/>
        <end position="358"/>
    </location>
</feature>
<dbReference type="AlphaFoldDB" id="A0AAU9LM98"/>
<evidence type="ECO:0000256" key="13">
    <source>
        <dbReference type="ARBA" id="ARBA00022840"/>
    </source>
</evidence>
<evidence type="ECO:0000256" key="16">
    <source>
        <dbReference type="ARBA" id="ARBA00023242"/>
    </source>
</evidence>
<dbReference type="EC" id="3.4.21.105" evidence="17"/>
<keyword evidence="14 17" id="KW-1133">Transmembrane helix</keyword>
<dbReference type="CDD" id="cd00009">
    <property type="entry name" value="AAA"/>
    <property type="match status" value="1"/>
</dbReference>
<dbReference type="InterPro" id="IPR022764">
    <property type="entry name" value="Peptidase_S54_rhomboid_dom"/>
</dbReference>
<comment type="subunit">
    <text evidence="6">Heterotetramer of subunits RFC2, RFC3, RFC4 and RFC5 that can form a complex with RFC1.</text>
</comment>
<feature type="transmembrane region" description="Helical" evidence="17">
    <location>
        <begin position="508"/>
        <end position="527"/>
    </location>
</feature>
<evidence type="ECO:0000313" key="21">
    <source>
        <dbReference type="Proteomes" id="UP001157418"/>
    </source>
</evidence>
<evidence type="ECO:0000256" key="12">
    <source>
        <dbReference type="ARBA" id="ARBA00022825"/>
    </source>
</evidence>
<comment type="similarity">
    <text evidence="4">Belongs to the activator 1 small subunits family.</text>
</comment>
<evidence type="ECO:0000313" key="20">
    <source>
        <dbReference type="EMBL" id="CAH1415570.1"/>
    </source>
</evidence>
<name>A0AAU9LM98_9ASTR</name>
<dbReference type="InterPro" id="IPR008921">
    <property type="entry name" value="DNA_pol3_clamp-load_cplx_C"/>
</dbReference>
<keyword evidence="12 17" id="KW-0720">Serine protease</keyword>
<evidence type="ECO:0000256" key="15">
    <source>
        <dbReference type="ARBA" id="ARBA00023136"/>
    </source>
</evidence>
<feature type="domain" description="AAA+ ATPase" evidence="19">
    <location>
        <begin position="48"/>
        <end position="174"/>
    </location>
</feature>
<dbReference type="InterPro" id="IPR002610">
    <property type="entry name" value="Peptidase_S54_rhomboid-like"/>
</dbReference>
<keyword evidence="10" id="KW-0547">Nucleotide-binding</keyword>
<evidence type="ECO:0000256" key="14">
    <source>
        <dbReference type="ARBA" id="ARBA00022989"/>
    </source>
</evidence>
<comment type="function">
    <text evidence="17">Serine protease involved in intramembrane proteolysis.</text>
</comment>
<dbReference type="Gene3D" id="3.40.50.300">
    <property type="entry name" value="P-loop containing nucleotide triphosphate hydrolases"/>
    <property type="match status" value="1"/>
</dbReference>
<evidence type="ECO:0000256" key="5">
    <source>
        <dbReference type="ARBA" id="ARBA00009045"/>
    </source>
</evidence>
<organism evidence="20 21">
    <name type="scientific">Lactuca virosa</name>
    <dbReference type="NCBI Taxonomy" id="75947"/>
    <lineage>
        <taxon>Eukaryota</taxon>
        <taxon>Viridiplantae</taxon>
        <taxon>Streptophyta</taxon>
        <taxon>Embryophyta</taxon>
        <taxon>Tracheophyta</taxon>
        <taxon>Spermatophyta</taxon>
        <taxon>Magnoliopsida</taxon>
        <taxon>eudicotyledons</taxon>
        <taxon>Gunneridae</taxon>
        <taxon>Pentapetalae</taxon>
        <taxon>asterids</taxon>
        <taxon>campanulids</taxon>
        <taxon>Asterales</taxon>
        <taxon>Asteraceae</taxon>
        <taxon>Cichorioideae</taxon>
        <taxon>Cichorieae</taxon>
        <taxon>Lactucinae</taxon>
        <taxon>Lactuca</taxon>
    </lineage>
</organism>
<evidence type="ECO:0000256" key="3">
    <source>
        <dbReference type="ARBA" id="ARBA00004141"/>
    </source>
</evidence>
<dbReference type="SUPFAM" id="SSF144091">
    <property type="entry name" value="Rhomboid-like"/>
    <property type="match status" value="1"/>
</dbReference>
<dbReference type="SMART" id="SM00382">
    <property type="entry name" value="AAA"/>
    <property type="match status" value="1"/>
</dbReference>
<dbReference type="NCBIfam" id="NF001679">
    <property type="entry name" value="PRK00440.1"/>
    <property type="match status" value="1"/>
</dbReference>
<dbReference type="GO" id="GO:0016020">
    <property type="term" value="C:membrane"/>
    <property type="evidence" value="ECO:0007669"/>
    <property type="project" value="UniProtKB-SubCell"/>
</dbReference>
<dbReference type="FunFam" id="1.20.1540.10:FF:000019">
    <property type="entry name" value="RHOMBOID-like protein"/>
    <property type="match status" value="1"/>
</dbReference>
<keyword evidence="16" id="KW-0539">Nucleus</keyword>
<dbReference type="InterPro" id="IPR035952">
    <property type="entry name" value="Rhomboid-like_sf"/>
</dbReference>
<evidence type="ECO:0000256" key="18">
    <source>
        <dbReference type="SAM" id="MobiDB-lite"/>
    </source>
</evidence>
<dbReference type="GO" id="GO:0016887">
    <property type="term" value="F:ATP hydrolysis activity"/>
    <property type="evidence" value="ECO:0007669"/>
    <property type="project" value="InterPro"/>
</dbReference>
<dbReference type="EMBL" id="CAKMRJ010000001">
    <property type="protein sequence ID" value="CAH1415570.1"/>
    <property type="molecule type" value="Genomic_DNA"/>
</dbReference>
<comment type="catalytic activity">
    <reaction evidence="1 17">
        <text>Cleaves type-1 transmembrane domains using a catalytic dyad composed of serine and histidine that are contributed by different transmembrane domains.</text>
        <dbReference type="EC" id="3.4.21.105"/>
    </reaction>
</comment>
<comment type="similarity">
    <text evidence="5 17">Belongs to the peptidase S54 family.</text>
</comment>
<evidence type="ECO:0000256" key="11">
    <source>
        <dbReference type="ARBA" id="ARBA00022801"/>
    </source>
</evidence>
<dbReference type="SUPFAM" id="SSF52540">
    <property type="entry name" value="P-loop containing nucleoside triphosphate hydrolases"/>
    <property type="match status" value="1"/>
</dbReference>
<dbReference type="GO" id="GO:0003677">
    <property type="term" value="F:DNA binding"/>
    <property type="evidence" value="ECO:0007669"/>
    <property type="project" value="InterPro"/>
</dbReference>
<dbReference type="Gene3D" id="1.20.272.10">
    <property type="match status" value="1"/>
</dbReference>
<dbReference type="GO" id="GO:0006508">
    <property type="term" value="P:proteolysis"/>
    <property type="evidence" value="ECO:0007669"/>
    <property type="project" value="UniProtKB-KW"/>
</dbReference>
<evidence type="ECO:0000256" key="6">
    <source>
        <dbReference type="ARBA" id="ARBA00011480"/>
    </source>
</evidence>
<feature type="transmembrane region" description="Helical" evidence="17">
    <location>
        <begin position="578"/>
        <end position="600"/>
    </location>
</feature>
<dbReference type="InterPro" id="IPR003593">
    <property type="entry name" value="AAA+_ATPase"/>
</dbReference>
<evidence type="ECO:0000256" key="7">
    <source>
        <dbReference type="ARBA" id="ARBA00022670"/>
    </source>
</evidence>
<dbReference type="Pfam" id="PF08542">
    <property type="entry name" value="Rep_fac_C"/>
    <property type="match status" value="1"/>
</dbReference>
<dbReference type="Pfam" id="PF01694">
    <property type="entry name" value="Rhomboid"/>
    <property type="match status" value="1"/>
</dbReference>
<evidence type="ECO:0000256" key="8">
    <source>
        <dbReference type="ARBA" id="ARBA00022692"/>
    </source>
</evidence>
<dbReference type="SUPFAM" id="SSF48019">
    <property type="entry name" value="post-AAA+ oligomerization domain-like"/>
    <property type="match status" value="1"/>
</dbReference>
<dbReference type="Gene3D" id="1.20.1540.10">
    <property type="entry name" value="Rhomboid-like"/>
    <property type="match status" value="1"/>
</dbReference>
<feature type="transmembrane region" description="Helical" evidence="17">
    <location>
        <begin position="533"/>
        <end position="551"/>
    </location>
</feature>
<protein>
    <recommendedName>
        <fullName evidence="17">RHOMBOID-like protein</fullName>
        <ecNumber evidence="17">3.4.21.105</ecNumber>
    </recommendedName>
</protein>
<accession>A0AAU9LM98</accession>
<evidence type="ECO:0000256" key="10">
    <source>
        <dbReference type="ARBA" id="ARBA00022741"/>
    </source>
</evidence>
<dbReference type="GO" id="GO:0004252">
    <property type="term" value="F:serine-type endopeptidase activity"/>
    <property type="evidence" value="ECO:0007669"/>
    <property type="project" value="InterPro"/>
</dbReference>